<dbReference type="Gene3D" id="1.10.1530.10">
    <property type="match status" value="1"/>
</dbReference>
<dbReference type="InterPro" id="IPR003767">
    <property type="entry name" value="Malate/L-lactate_DH-like"/>
</dbReference>
<evidence type="ECO:0000256" key="3">
    <source>
        <dbReference type="SAM" id="MobiDB-lite"/>
    </source>
</evidence>
<accession>A0ABZ1BQG9</accession>
<sequence length="355" mass="37057">MSPSPPHPAPERRIAADRLQAFCQAALQRAGMAAPDASVAAEVLVTASLRGIDTHGIALLPGYIDRLRRGEVNARPRMTLSQGSPSTAVLDADNGLGVVAACRAMGHAIELARREGLGWVGVRRSTHFGAGAYYAMMALEHDMVGLVGSNGPPVMAPHGGARRAMHNLPLAAAIPTFEEPPIVMDFAMSVVAFRRVVQAAREGRPIPLGWALDAEGRPTTDAAAASQGALLPLGHKGYALGILVDVLAGVLSGAAFGADVREKSGTGAPQDTGHFALAIRVDAFMEPAAFKRRTDALVRHLRSTPPQDPAAPVRVPGERGAATAARRRREGIPVPSGLYERLRALAAELGVVAPA</sequence>
<dbReference type="SUPFAM" id="SSF89733">
    <property type="entry name" value="L-sulfolactate dehydrogenase-like"/>
    <property type="match status" value="1"/>
</dbReference>
<dbReference type="PANTHER" id="PTHR11091">
    <property type="entry name" value="OXIDOREDUCTASE-RELATED"/>
    <property type="match status" value="1"/>
</dbReference>
<evidence type="ECO:0000313" key="5">
    <source>
        <dbReference type="Proteomes" id="UP001333102"/>
    </source>
</evidence>
<feature type="region of interest" description="Disordered" evidence="3">
    <location>
        <begin position="303"/>
        <end position="327"/>
    </location>
</feature>
<evidence type="ECO:0000313" key="4">
    <source>
        <dbReference type="EMBL" id="WRP15054.1"/>
    </source>
</evidence>
<gene>
    <name evidence="4" type="ORF">VLY81_02435</name>
</gene>
<dbReference type="InterPro" id="IPR043144">
    <property type="entry name" value="Mal/L-sulf/L-lact_DH-like_ah"/>
</dbReference>
<evidence type="ECO:0000256" key="1">
    <source>
        <dbReference type="ARBA" id="ARBA00006056"/>
    </source>
</evidence>
<dbReference type="InterPro" id="IPR036111">
    <property type="entry name" value="Mal/L-sulfo/L-lacto_DH-like_sf"/>
</dbReference>
<dbReference type="Gene3D" id="3.30.1370.60">
    <property type="entry name" value="Hypothetical oxidoreductase yiak, domain 2"/>
    <property type="match status" value="1"/>
</dbReference>
<dbReference type="InterPro" id="IPR043143">
    <property type="entry name" value="Mal/L-sulf/L-lact_DH-like_NADP"/>
</dbReference>
<dbReference type="Proteomes" id="UP001333102">
    <property type="component" value="Chromosome"/>
</dbReference>
<comment type="similarity">
    <text evidence="1">Belongs to the LDH2/MDH2 oxidoreductase family.</text>
</comment>
<proteinExistence type="inferred from homology"/>
<reference evidence="5" key="1">
    <citation type="submission" date="2023-12" db="EMBL/GenBank/DDBJ databases">
        <title>Novel isolates from deep terrestrial aquifers shed light on the physiology and ecology of the class Limnochordia.</title>
        <authorList>
            <person name="Karnachuk O.V."/>
            <person name="Lukina A.P."/>
            <person name="Avakyan M.R."/>
            <person name="Kadnikov V."/>
            <person name="Begmatov S."/>
            <person name="Beletsky A.V."/>
            <person name="Mardanov A.V."/>
            <person name="Ravin N.V."/>
        </authorList>
    </citation>
    <scope>NUCLEOTIDE SEQUENCE [LARGE SCALE GENOMIC DNA]</scope>
    <source>
        <strain evidence="5">LN</strain>
    </source>
</reference>
<organism evidence="4 5">
    <name type="scientific">Geochorda subterranea</name>
    <dbReference type="NCBI Taxonomy" id="3109564"/>
    <lineage>
        <taxon>Bacteria</taxon>
        <taxon>Bacillati</taxon>
        <taxon>Bacillota</taxon>
        <taxon>Limnochordia</taxon>
        <taxon>Limnochordales</taxon>
        <taxon>Geochordaceae</taxon>
        <taxon>Geochorda</taxon>
    </lineage>
</organism>
<protein>
    <submittedName>
        <fullName evidence="4">Ldh family oxidoreductase</fullName>
    </submittedName>
</protein>
<dbReference type="Pfam" id="PF02615">
    <property type="entry name" value="Ldh_2"/>
    <property type="match status" value="1"/>
</dbReference>
<name>A0ABZ1BQG9_9FIRM</name>
<dbReference type="RefSeq" id="WP_324669443.1">
    <property type="nucleotide sequence ID" value="NZ_CP141614.1"/>
</dbReference>
<keyword evidence="2" id="KW-0560">Oxidoreductase</keyword>
<evidence type="ECO:0000256" key="2">
    <source>
        <dbReference type="ARBA" id="ARBA00023002"/>
    </source>
</evidence>
<dbReference type="EMBL" id="CP141614">
    <property type="protein sequence ID" value="WRP15054.1"/>
    <property type="molecule type" value="Genomic_DNA"/>
</dbReference>
<keyword evidence="5" id="KW-1185">Reference proteome</keyword>
<dbReference type="PANTHER" id="PTHR11091:SF0">
    <property type="entry name" value="MALATE DEHYDROGENASE"/>
    <property type="match status" value="1"/>
</dbReference>